<evidence type="ECO:0000313" key="2">
    <source>
        <dbReference type="Proteomes" id="UP001732700"/>
    </source>
</evidence>
<reference evidence="1" key="1">
    <citation type="submission" date="2021-05" db="EMBL/GenBank/DDBJ databases">
        <authorList>
            <person name="Scholz U."/>
            <person name="Mascher M."/>
            <person name="Fiebig A."/>
        </authorList>
    </citation>
    <scope>NUCLEOTIDE SEQUENCE [LARGE SCALE GENOMIC DNA]</scope>
</reference>
<accession>A0ACD5ZTB5</accession>
<dbReference type="Proteomes" id="UP001732700">
    <property type="component" value="Chromosome 7C"/>
</dbReference>
<sequence length="707" mass="77242">MATKFLSWLSGGGGTDKVKLETMVRIKSIPRANTCTGTDFPVLVRVTAPQEFTQRPGVDLVAVLDTSPSMRSDNKLESMIEAALFVVDHLGSDDRLSIVTFHKSDHHPTELIAMSEENREAVRTMVGNLKANGGSDMGGALQKAATILSGRAPDESSSRIGRIMFLSDGADKVENLRPFSAEFPADTFGLGADHNPEVLRHIADKTSGVYSYVNENPEKMKQAFAQSIGGLTSVAAMGIEINLRTEEGVSISSIDSGSYPADINTGMIQVNDLCAGERKNFIVYLTVPQGKVKQLMTVGGSHKGSKQEAPRIQLGEIKAVVARPEGSTRSEEHVDPEVAAELARLELVKGVSAMAEEGRLDKKELQSLWAQIKGSEDGRAASKSAMSVLDEEMDRMQSESQPMAFMLSWLTSHLWQRATTMGSPSASSTFLTAAMTSLARKADNPEPQQPPKPVRKGNNNAEILWEKVIVGKKMLEKVISWARRKQNPYSRALSCVALLLLAAFLLRTYVITPGPDTDTDTEISPPPPVVIFPVVDVKNSSLMLLDHPGWPKMEEALEVTMRKEMTDAGITSLLRGASAEYLRTATNRYLYLAIVHATLLENRCKSEDVGTIFGLEQKIKSLEAEKETLRVTFEGLAAKCAAAGNDRDAEVLDKANERVAELKRQLQDKKAFADSLMLEVDNTNSHLKDCQEKIKQLDPVVSQMEGQ</sequence>
<dbReference type="EnsemblPlants" id="AVESA.00010b.r2.7CG0657460.1">
    <property type="protein sequence ID" value="AVESA.00010b.r2.7CG0657460.1.CDS"/>
    <property type="gene ID" value="AVESA.00010b.r2.7CG0657460"/>
</dbReference>
<reference evidence="1" key="2">
    <citation type="submission" date="2025-09" db="UniProtKB">
        <authorList>
            <consortium name="EnsemblPlants"/>
        </authorList>
    </citation>
    <scope>IDENTIFICATION</scope>
</reference>
<protein>
    <submittedName>
        <fullName evidence="1">Uncharacterized protein</fullName>
    </submittedName>
</protein>
<organism evidence="1 2">
    <name type="scientific">Avena sativa</name>
    <name type="common">Oat</name>
    <dbReference type="NCBI Taxonomy" id="4498"/>
    <lineage>
        <taxon>Eukaryota</taxon>
        <taxon>Viridiplantae</taxon>
        <taxon>Streptophyta</taxon>
        <taxon>Embryophyta</taxon>
        <taxon>Tracheophyta</taxon>
        <taxon>Spermatophyta</taxon>
        <taxon>Magnoliopsida</taxon>
        <taxon>Liliopsida</taxon>
        <taxon>Poales</taxon>
        <taxon>Poaceae</taxon>
        <taxon>BOP clade</taxon>
        <taxon>Pooideae</taxon>
        <taxon>Poodae</taxon>
        <taxon>Poeae</taxon>
        <taxon>Poeae Chloroplast Group 1 (Aveneae type)</taxon>
        <taxon>Aveninae</taxon>
        <taxon>Avena</taxon>
    </lineage>
</organism>
<proteinExistence type="predicted"/>
<evidence type="ECO:0000313" key="1">
    <source>
        <dbReference type="EnsemblPlants" id="AVESA.00010b.r2.7CG0657460.1.CDS"/>
    </source>
</evidence>
<keyword evidence="2" id="KW-1185">Reference proteome</keyword>
<name>A0ACD5ZTB5_AVESA</name>